<dbReference type="AlphaFoldDB" id="A0A5C2LJG6"/>
<dbReference type="EMBL" id="CP043670">
    <property type="protein sequence ID" value="QEP92385.1"/>
    <property type="molecule type" value="Genomic_DNA"/>
</dbReference>
<evidence type="ECO:0000313" key="1">
    <source>
        <dbReference type="EMBL" id="QEP92385.1"/>
    </source>
</evidence>
<protein>
    <submittedName>
        <fullName evidence="1">Uncharacterized protein</fullName>
    </submittedName>
</protein>
<sequence length="92" mass="9727">MPIVGDCRTDPFISCAHCRAALRLPGLQERRESVGPVKAQPPPGIEAGTALDVHCRPVTAGRFRSSLVPVAGRRCACPAYMSAQGECRPGKA</sequence>
<dbReference type="Proteomes" id="UP000325127">
    <property type="component" value="Chromosome"/>
</dbReference>
<name>A0A5C2LJG6_KLEPN</name>
<accession>A0A5C2LJG6</accession>
<reference evidence="1 2" key="1">
    <citation type="submission" date="2019-08" db="EMBL/GenBank/DDBJ databases">
        <title>Emergence of NDM-5-producing hypervirulent Klebsiella pneumoniae from clinical infections.</title>
        <authorList>
            <person name="Shen Z."/>
            <person name="Zhang H."/>
            <person name="Li M."/>
        </authorList>
    </citation>
    <scope>NUCLEOTIDE SEQUENCE [LARGE SCALE GENOMIC DNA]</scope>
    <source>
        <strain evidence="1 2">RJ18-01</strain>
    </source>
</reference>
<evidence type="ECO:0000313" key="2">
    <source>
        <dbReference type="Proteomes" id="UP000325127"/>
    </source>
</evidence>
<proteinExistence type="predicted"/>
<organism evidence="1 2">
    <name type="scientific">Klebsiella pneumoniae</name>
    <dbReference type="NCBI Taxonomy" id="573"/>
    <lineage>
        <taxon>Bacteria</taxon>
        <taxon>Pseudomonadati</taxon>
        <taxon>Pseudomonadota</taxon>
        <taxon>Gammaproteobacteria</taxon>
        <taxon>Enterobacterales</taxon>
        <taxon>Enterobacteriaceae</taxon>
        <taxon>Klebsiella/Raoultella group</taxon>
        <taxon>Klebsiella</taxon>
        <taxon>Klebsiella pneumoniae complex</taxon>
    </lineage>
</organism>
<gene>
    <name evidence="1" type="ORF">FZ928_07975</name>
</gene>